<sequence length="119" mass="13591">MTGPLPRTLNRVCAECGAPHKAARPTAEFCSATCRKAFNNRRALRGAELYDLFMAHRFERQAAQEARVLHAMNRLASNWREEDKAQRAGRKSWRRLAAVMLDRAYLYTITVVGRARRSA</sequence>
<proteinExistence type="predicted"/>
<organism evidence="1 2">
    <name type="scientific">Bosea lupini</name>
    <dbReference type="NCBI Taxonomy" id="1036779"/>
    <lineage>
        <taxon>Bacteria</taxon>
        <taxon>Pseudomonadati</taxon>
        <taxon>Pseudomonadota</taxon>
        <taxon>Alphaproteobacteria</taxon>
        <taxon>Hyphomicrobiales</taxon>
        <taxon>Boseaceae</taxon>
        <taxon>Bosea</taxon>
    </lineage>
</organism>
<dbReference type="STRING" id="1036779.SAMN04515666_101338"/>
<reference evidence="2" key="1">
    <citation type="submission" date="2016-10" db="EMBL/GenBank/DDBJ databases">
        <authorList>
            <person name="Varghese N."/>
            <person name="Submissions S."/>
        </authorList>
    </citation>
    <scope>NUCLEOTIDE SEQUENCE [LARGE SCALE GENOMIC DNA]</scope>
    <source>
        <strain evidence="2">LMG 26383,CCUG 61248,R- 45681</strain>
    </source>
</reference>
<dbReference type="RefSeq" id="WP_244543652.1">
    <property type="nucleotide sequence ID" value="NZ_FOAN01000001.1"/>
</dbReference>
<gene>
    <name evidence="1" type="ORF">SAMN04515666_101338</name>
</gene>
<name>A0A1H7GEU1_9HYPH</name>
<keyword evidence="2" id="KW-1185">Reference proteome</keyword>
<evidence type="ECO:0000313" key="2">
    <source>
        <dbReference type="Proteomes" id="UP000199664"/>
    </source>
</evidence>
<dbReference type="Proteomes" id="UP000199664">
    <property type="component" value="Unassembled WGS sequence"/>
</dbReference>
<evidence type="ECO:0000313" key="1">
    <source>
        <dbReference type="EMBL" id="SEK36776.1"/>
    </source>
</evidence>
<protein>
    <submittedName>
        <fullName evidence="1">Uncharacterized protein</fullName>
    </submittedName>
</protein>
<accession>A0A1H7GEU1</accession>
<dbReference type="AlphaFoldDB" id="A0A1H7GEU1"/>
<dbReference type="EMBL" id="FOAN01000001">
    <property type="protein sequence ID" value="SEK36776.1"/>
    <property type="molecule type" value="Genomic_DNA"/>
</dbReference>